<feature type="domain" description="Phosphatidate phosphatase APP1 catalytic" evidence="2">
    <location>
        <begin position="254"/>
        <end position="407"/>
    </location>
</feature>
<feature type="region of interest" description="Disordered" evidence="1">
    <location>
        <begin position="1"/>
        <end position="46"/>
    </location>
</feature>
<proteinExistence type="predicted"/>
<dbReference type="Proteomes" id="UP000315783">
    <property type="component" value="Unassembled WGS sequence"/>
</dbReference>
<dbReference type="InterPro" id="IPR052935">
    <property type="entry name" value="Mg2+_PAP"/>
</dbReference>
<keyword evidence="4" id="KW-1185">Reference proteome</keyword>
<dbReference type="InterPro" id="IPR019236">
    <property type="entry name" value="APP1_cat"/>
</dbReference>
<comment type="caution">
    <text evidence="3">The sequence shown here is derived from an EMBL/GenBank/DDBJ whole genome shotgun (WGS) entry which is preliminary data.</text>
</comment>
<reference evidence="3 4" key="1">
    <citation type="journal article" date="2019" name="Appl. Microbiol. Biotechnol.">
        <title>Genome sequence of Isaria javanica and comparative genome analysis insights into family S53 peptidase evolution in fungal entomopathogens.</title>
        <authorList>
            <person name="Lin R."/>
            <person name="Zhang X."/>
            <person name="Xin B."/>
            <person name="Zou M."/>
            <person name="Gao Y."/>
            <person name="Qin F."/>
            <person name="Hu Q."/>
            <person name="Xie B."/>
            <person name="Cheng X."/>
        </authorList>
    </citation>
    <scope>NUCLEOTIDE SEQUENCE [LARGE SCALE GENOMIC DNA]</scope>
    <source>
        <strain evidence="3 4">IJ1G</strain>
    </source>
</reference>
<dbReference type="PANTHER" id="PTHR28208:SF1">
    <property type="entry name" value="FILAMENT ORGANIZATION PROTEIN APP1-LIKE, PUTATIVE (AFU_ORTHOLOGUE AFUA_1G06650)-RELATED"/>
    <property type="match status" value="1"/>
</dbReference>
<name>A0A545VW42_9HYPO</name>
<sequence length="457" mass="50745">MNETNAQDDDKQEQQQQQQQHQHQHQHQQQSQQESVFNPSAIAADMQRRTRKQNNFDKVEADLPDPKKLAAASANAVTSLTPSFTTRFSLSGALGLLNRLNPLGGRAVTRGDAVWLMDNTAYRTGGRFSASWEAEFVAAVFEEEPRSHLVDAVAGVARVLGIADDAEERKTIQERLIPFVWDVRVAKTVSVSQEGSRKKTIKLGPTGFNGVSSNVMPVASHTKGAVVEATAGGLPSGIPGLLGMQTYYAGPSGWGVISDIDDTIKVTTTSDPIGILRETFVEEPRAVTGMPELYKAIDGILRTDTPWFYLSASPYNLYPFLRQFRDAYYPPGTLILRDTSWKTIAGLLAALTMGTEEYKVDRMKKINKWLPKRKMIVIGDSTQSDPEAYGEIYRTFPGWIRLILIRKATDTAMFGLGEKNEASRFEKAFKDIPREAWHVFEDANECVEIVQATVKKG</sequence>
<dbReference type="OrthoDB" id="414243at2759"/>
<evidence type="ECO:0000313" key="4">
    <source>
        <dbReference type="Proteomes" id="UP000315783"/>
    </source>
</evidence>
<dbReference type="Pfam" id="PF09949">
    <property type="entry name" value="APP1_cat"/>
    <property type="match status" value="1"/>
</dbReference>
<dbReference type="STRING" id="43265.A0A545VW42"/>
<accession>A0A545VW42</accession>
<dbReference type="EMBL" id="SPUK01000010">
    <property type="protein sequence ID" value="TQV94068.1"/>
    <property type="molecule type" value="Genomic_DNA"/>
</dbReference>
<evidence type="ECO:0000256" key="1">
    <source>
        <dbReference type="SAM" id="MobiDB-lite"/>
    </source>
</evidence>
<gene>
    <name evidence="3" type="ORF">IF1G_06947</name>
</gene>
<dbReference type="AlphaFoldDB" id="A0A545VW42"/>
<feature type="compositionally biased region" description="Low complexity" evidence="1">
    <location>
        <begin position="14"/>
        <end position="35"/>
    </location>
</feature>
<protein>
    <submittedName>
        <fullName evidence="3">Actin filament organization protein</fullName>
    </submittedName>
</protein>
<dbReference type="GO" id="GO:0008195">
    <property type="term" value="F:phosphatidate phosphatase activity"/>
    <property type="evidence" value="ECO:0007669"/>
    <property type="project" value="InterPro"/>
</dbReference>
<organism evidence="3 4">
    <name type="scientific">Cordyceps javanica</name>
    <dbReference type="NCBI Taxonomy" id="43265"/>
    <lineage>
        <taxon>Eukaryota</taxon>
        <taxon>Fungi</taxon>
        <taxon>Dikarya</taxon>
        <taxon>Ascomycota</taxon>
        <taxon>Pezizomycotina</taxon>
        <taxon>Sordariomycetes</taxon>
        <taxon>Hypocreomycetidae</taxon>
        <taxon>Hypocreales</taxon>
        <taxon>Cordycipitaceae</taxon>
        <taxon>Cordyceps</taxon>
    </lineage>
</organism>
<evidence type="ECO:0000313" key="3">
    <source>
        <dbReference type="EMBL" id="TQV94068.1"/>
    </source>
</evidence>
<dbReference type="PANTHER" id="PTHR28208">
    <property type="entry name" value="PHOSPHATIDATE PHOSPHATASE APP1"/>
    <property type="match status" value="1"/>
</dbReference>
<dbReference type="GO" id="GO:0030479">
    <property type="term" value="C:actin cortical patch"/>
    <property type="evidence" value="ECO:0007669"/>
    <property type="project" value="TreeGrafter"/>
</dbReference>
<evidence type="ECO:0000259" key="2">
    <source>
        <dbReference type="Pfam" id="PF09949"/>
    </source>
</evidence>